<name>A0A420DS46_9RHOB</name>
<feature type="transmembrane region" description="Helical" evidence="1">
    <location>
        <begin position="240"/>
        <end position="259"/>
    </location>
</feature>
<keyword evidence="1" id="KW-1133">Transmembrane helix</keyword>
<accession>A0A420DS46</accession>
<dbReference type="PANTHER" id="PTHR38457:SF1">
    <property type="entry name" value="REGULATOR ABRB-RELATED"/>
    <property type="match status" value="1"/>
</dbReference>
<evidence type="ECO:0000313" key="2">
    <source>
        <dbReference type="EMBL" id="RKE97151.1"/>
    </source>
</evidence>
<dbReference type="Pfam" id="PF05145">
    <property type="entry name" value="AbrB"/>
    <property type="match status" value="1"/>
</dbReference>
<gene>
    <name evidence="2" type="ORF">C8N30_1742</name>
</gene>
<dbReference type="NCBIfam" id="TIGR03082">
    <property type="entry name" value="Gneg_AbrB_dup"/>
    <property type="match status" value="1"/>
</dbReference>
<feature type="transmembrane region" description="Helical" evidence="1">
    <location>
        <begin position="35"/>
        <end position="51"/>
    </location>
</feature>
<dbReference type="PIRSF" id="PIRSF038991">
    <property type="entry name" value="Protein_AbrB"/>
    <property type="match status" value="1"/>
</dbReference>
<dbReference type="EMBL" id="RAQK01000001">
    <property type="protein sequence ID" value="RKE97151.1"/>
    <property type="molecule type" value="Genomic_DNA"/>
</dbReference>
<keyword evidence="3" id="KW-1185">Reference proteome</keyword>
<dbReference type="RefSeq" id="WP_037968038.1">
    <property type="nucleotide sequence ID" value="NZ_RAQK01000001.1"/>
</dbReference>
<feature type="transmembrane region" description="Helical" evidence="1">
    <location>
        <begin position="191"/>
        <end position="208"/>
    </location>
</feature>
<keyword evidence="1" id="KW-0812">Transmembrane</keyword>
<dbReference type="Proteomes" id="UP000284407">
    <property type="component" value="Unassembled WGS sequence"/>
</dbReference>
<feature type="transmembrane region" description="Helical" evidence="1">
    <location>
        <begin position="271"/>
        <end position="296"/>
    </location>
</feature>
<evidence type="ECO:0000313" key="3">
    <source>
        <dbReference type="Proteomes" id="UP000284407"/>
    </source>
</evidence>
<dbReference type="PANTHER" id="PTHR38457">
    <property type="entry name" value="REGULATOR ABRB-RELATED"/>
    <property type="match status" value="1"/>
</dbReference>
<feature type="transmembrane region" description="Helical" evidence="1">
    <location>
        <begin position="154"/>
        <end position="171"/>
    </location>
</feature>
<dbReference type="AlphaFoldDB" id="A0A420DS46"/>
<evidence type="ECO:0000256" key="1">
    <source>
        <dbReference type="SAM" id="Phobius"/>
    </source>
</evidence>
<dbReference type="GO" id="GO:0016020">
    <property type="term" value="C:membrane"/>
    <property type="evidence" value="ECO:0007669"/>
    <property type="project" value="InterPro"/>
</dbReference>
<protein>
    <recommendedName>
        <fullName evidence="4">Ammonia monooxygenase</fullName>
    </recommendedName>
</protein>
<reference evidence="2 3" key="1">
    <citation type="submission" date="2018-09" db="EMBL/GenBank/DDBJ databases">
        <title>Genomic Encyclopedia of Archaeal and Bacterial Type Strains, Phase II (KMG-II): from individual species to whole genera.</title>
        <authorList>
            <person name="Goeker M."/>
        </authorList>
    </citation>
    <scope>NUCLEOTIDE SEQUENCE [LARGE SCALE GENOMIC DNA]</scope>
    <source>
        <strain evidence="2 3">DSM 11458</strain>
    </source>
</reference>
<feature type="transmembrane region" description="Helical" evidence="1">
    <location>
        <begin position="215"/>
        <end position="234"/>
    </location>
</feature>
<comment type="caution">
    <text evidence="2">The sequence shown here is derived from an EMBL/GenBank/DDBJ whole genome shotgun (WGS) entry which is preliminary data.</text>
</comment>
<feature type="transmembrane region" description="Helical" evidence="1">
    <location>
        <begin position="316"/>
        <end position="346"/>
    </location>
</feature>
<sequence length="351" mass="37155">MRTYFLRSLQLSLILTLGLFGALIAQALGVPIPFLIGSLFTSAAVSLTYYARTQNRLWFPLLLRKAFIAVIGIKIGSTFTSDVLAEAPSLLITLTAMVVFIALAQAINYAVFRHIGRYDKVTALYSAMPGGLIEAVSLGEKAGGDVEMLSVQHFVRVILVIIAVPALFLIFTGQSVGSADGQIMQTVRSDWKDWAIIAILVPIGIFLGQQLRLPAAHLVGPLLLTAALQGTGAIDLHGPAELLNIAQLIVGAGLGTMFARSTMRRLAAAMGLGMISVAITLGLSAVFAAVLARWVAMPFGVLLISFAPGGVTEMSLVALSLGVSPVLVTAHHLFRIVFTVTVAGALSRQKH</sequence>
<keyword evidence="1" id="KW-0472">Membrane</keyword>
<feature type="transmembrane region" description="Helical" evidence="1">
    <location>
        <begin position="89"/>
        <end position="112"/>
    </location>
</feature>
<evidence type="ECO:0008006" key="4">
    <source>
        <dbReference type="Google" id="ProtNLM"/>
    </source>
</evidence>
<feature type="transmembrane region" description="Helical" evidence="1">
    <location>
        <begin position="58"/>
        <end position="77"/>
    </location>
</feature>
<dbReference type="InterPro" id="IPR007820">
    <property type="entry name" value="AbrB_fam"/>
</dbReference>
<proteinExistence type="predicted"/>
<organism evidence="2 3">
    <name type="scientific">Sulfitobacter guttiformis</name>
    <dbReference type="NCBI Taxonomy" id="74349"/>
    <lineage>
        <taxon>Bacteria</taxon>
        <taxon>Pseudomonadati</taxon>
        <taxon>Pseudomonadota</taxon>
        <taxon>Alphaproteobacteria</taxon>
        <taxon>Rhodobacterales</taxon>
        <taxon>Roseobacteraceae</taxon>
        <taxon>Sulfitobacter</taxon>
    </lineage>
</organism>
<dbReference type="InterPro" id="IPR017516">
    <property type="entry name" value="AbrB_dup"/>
</dbReference>
<dbReference type="GO" id="GO:0010468">
    <property type="term" value="P:regulation of gene expression"/>
    <property type="evidence" value="ECO:0007669"/>
    <property type="project" value="InterPro"/>
</dbReference>